<dbReference type="PANTHER" id="PTHR43072:SF23">
    <property type="entry name" value="UPF0039 PROTEIN C11D3.02C"/>
    <property type="match status" value="1"/>
</dbReference>
<dbReference type="PANTHER" id="PTHR43072">
    <property type="entry name" value="N-ACETYLTRANSFERASE"/>
    <property type="match status" value="1"/>
</dbReference>
<dbReference type="CDD" id="cd04301">
    <property type="entry name" value="NAT_SF"/>
    <property type="match status" value="1"/>
</dbReference>
<dbReference type="EMBL" id="BAABJM010000003">
    <property type="protein sequence ID" value="GAA5058470.1"/>
    <property type="molecule type" value="Genomic_DNA"/>
</dbReference>
<dbReference type="RefSeq" id="WP_345496858.1">
    <property type="nucleotide sequence ID" value="NZ_BAABJM010000003.1"/>
</dbReference>
<dbReference type="InterPro" id="IPR000182">
    <property type="entry name" value="GNAT_dom"/>
</dbReference>
<dbReference type="PROSITE" id="PS51186">
    <property type="entry name" value="GNAT"/>
    <property type="match status" value="1"/>
</dbReference>
<dbReference type="InterPro" id="IPR016181">
    <property type="entry name" value="Acyl_CoA_acyltransferase"/>
</dbReference>
<gene>
    <name evidence="4" type="ORF">GCM10023318_37800</name>
</gene>
<evidence type="ECO:0000313" key="5">
    <source>
        <dbReference type="Proteomes" id="UP001500603"/>
    </source>
</evidence>
<sequence>MTDHSTTTDRAVTAVRIRDARADDLPAILTIHNANIAESTAIWDTEEVELDDRVAWFRDRIAAGRPILVAEIDGALAGYASYGPWRPKSGYRFTVENSVYVDADFHRRGVATALLTELLAHARASGTVHAMIAAIESSNTGSIQLHERFGFRTVGVLPEVGHKFGHWMDLTLMQLTLPVQVD</sequence>
<comment type="caution">
    <text evidence="4">The sequence shown here is derived from an EMBL/GenBank/DDBJ whole genome shotgun (WGS) entry which is preliminary data.</text>
</comment>
<name>A0ABP9KJ07_9NOCA</name>
<evidence type="ECO:0000256" key="1">
    <source>
        <dbReference type="ARBA" id="ARBA00022679"/>
    </source>
</evidence>
<organism evidence="4 5">
    <name type="scientific">Nocardia callitridis</name>
    <dbReference type="NCBI Taxonomy" id="648753"/>
    <lineage>
        <taxon>Bacteria</taxon>
        <taxon>Bacillati</taxon>
        <taxon>Actinomycetota</taxon>
        <taxon>Actinomycetes</taxon>
        <taxon>Mycobacteriales</taxon>
        <taxon>Nocardiaceae</taxon>
        <taxon>Nocardia</taxon>
    </lineage>
</organism>
<evidence type="ECO:0000256" key="2">
    <source>
        <dbReference type="ARBA" id="ARBA00023315"/>
    </source>
</evidence>
<evidence type="ECO:0000259" key="3">
    <source>
        <dbReference type="PROSITE" id="PS51186"/>
    </source>
</evidence>
<dbReference type="Pfam" id="PF00583">
    <property type="entry name" value="Acetyltransf_1"/>
    <property type="match status" value="1"/>
</dbReference>
<dbReference type="SUPFAM" id="SSF55729">
    <property type="entry name" value="Acyl-CoA N-acyltransferases (Nat)"/>
    <property type="match status" value="1"/>
</dbReference>
<proteinExistence type="predicted"/>
<keyword evidence="5" id="KW-1185">Reference proteome</keyword>
<accession>A0ABP9KJ07</accession>
<reference evidence="5" key="1">
    <citation type="journal article" date="2019" name="Int. J. Syst. Evol. Microbiol.">
        <title>The Global Catalogue of Microorganisms (GCM) 10K type strain sequencing project: providing services to taxonomists for standard genome sequencing and annotation.</title>
        <authorList>
            <consortium name="The Broad Institute Genomics Platform"/>
            <consortium name="The Broad Institute Genome Sequencing Center for Infectious Disease"/>
            <person name="Wu L."/>
            <person name="Ma J."/>
        </authorList>
    </citation>
    <scope>NUCLEOTIDE SEQUENCE [LARGE SCALE GENOMIC DNA]</scope>
    <source>
        <strain evidence="5">JCM 18298</strain>
    </source>
</reference>
<keyword evidence="1" id="KW-0808">Transferase</keyword>
<feature type="domain" description="N-acetyltransferase" evidence="3">
    <location>
        <begin position="15"/>
        <end position="178"/>
    </location>
</feature>
<evidence type="ECO:0000313" key="4">
    <source>
        <dbReference type="EMBL" id="GAA5058470.1"/>
    </source>
</evidence>
<keyword evidence="2" id="KW-0012">Acyltransferase</keyword>
<dbReference type="Gene3D" id="3.40.630.30">
    <property type="match status" value="1"/>
</dbReference>
<protein>
    <submittedName>
        <fullName evidence="4">GNAT family N-acetyltransferase</fullName>
    </submittedName>
</protein>
<dbReference type="Proteomes" id="UP001500603">
    <property type="component" value="Unassembled WGS sequence"/>
</dbReference>